<evidence type="ECO:0000313" key="2">
    <source>
        <dbReference type="EMBL" id="KAK3869443.1"/>
    </source>
</evidence>
<dbReference type="Proteomes" id="UP001286313">
    <property type="component" value="Unassembled WGS sequence"/>
</dbReference>
<evidence type="ECO:0000313" key="3">
    <source>
        <dbReference type="Proteomes" id="UP001286313"/>
    </source>
</evidence>
<dbReference type="AlphaFoldDB" id="A0AAE1F8V9"/>
<accession>A0AAE1F8V9</accession>
<proteinExistence type="predicted"/>
<comment type="caution">
    <text evidence="2">The sequence shown here is derived from an EMBL/GenBank/DDBJ whole genome shotgun (WGS) entry which is preliminary data.</text>
</comment>
<evidence type="ECO:0000256" key="1">
    <source>
        <dbReference type="SAM" id="MobiDB-lite"/>
    </source>
</evidence>
<reference evidence="2" key="1">
    <citation type="submission" date="2023-10" db="EMBL/GenBank/DDBJ databases">
        <title>Genome assemblies of two species of porcelain crab, Petrolisthes cinctipes and Petrolisthes manimaculis (Anomura: Porcellanidae).</title>
        <authorList>
            <person name="Angst P."/>
        </authorList>
    </citation>
    <scope>NUCLEOTIDE SEQUENCE</scope>
    <source>
        <strain evidence="2">PB745_01</strain>
        <tissue evidence="2">Gill</tissue>
    </source>
</reference>
<organism evidence="2 3">
    <name type="scientific">Petrolisthes cinctipes</name>
    <name type="common">Flat porcelain crab</name>
    <dbReference type="NCBI Taxonomy" id="88211"/>
    <lineage>
        <taxon>Eukaryota</taxon>
        <taxon>Metazoa</taxon>
        <taxon>Ecdysozoa</taxon>
        <taxon>Arthropoda</taxon>
        <taxon>Crustacea</taxon>
        <taxon>Multicrustacea</taxon>
        <taxon>Malacostraca</taxon>
        <taxon>Eumalacostraca</taxon>
        <taxon>Eucarida</taxon>
        <taxon>Decapoda</taxon>
        <taxon>Pleocyemata</taxon>
        <taxon>Anomura</taxon>
        <taxon>Galatheoidea</taxon>
        <taxon>Porcellanidae</taxon>
        <taxon>Petrolisthes</taxon>
    </lineage>
</organism>
<feature type="region of interest" description="Disordered" evidence="1">
    <location>
        <begin position="91"/>
        <end position="114"/>
    </location>
</feature>
<name>A0AAE1F8V9_PETCI</name>
<dbReference type="EMBL" id="JAWQEG010002835">
    <property type="protein sequence ID" value="KAK3869443.1"/>
    <property type="molecule type" value="Genomic_DNA"/>
</dbReference>
<keyword evidence="3" id="KW-1185">Reference proteome</keyword>
<sequence length="114" mass="12264">MTLMLVFVTSPAGVIDQFRKHDTTSISSTSSFSSFTPITTTIIIIPPLPPSTSPTLTTTTTTTILPFTTSTNHHLQDIALSIPTFYSPPPLTASSPHTRPSPFITSPLPPYTHP</sequence>
<protein>
    <submittedName>
        <fullName evidence="2">Uncharacterized protein</fullName>
    </submittedName>
</protein>
<gene>
    <name evidence="2" type="ORF">Pcinc_025244</name>
</gene>